<evidence type="ECO:0000313" key="2">
    <source>
        <dbReference type="Proteomes" id="UP000694892"/>
    </source>
</evidence>
<sequence>MDLYGLLGVEPDATGKQ</sequence>
<reference evidence="2" key="1">
    <citation type="journal article" date="2016" name="Nature">
        <title>Genome evolution in the allotetraploid frog Xenopus laevis.</title>
        <authorList>
            <person name="Session A.M."/>
            <person name="Uno Y."/>
            <person name="Kwon T."/>
            <person name="Chapman J.A."/>
            <person name="Toyoda A."/>
            <person name="Takahashi S."/>
            <person name="Fukui A."/>
            <person name="Hikosaka A."/>
            <person name="Suzuki A."/>
            <person name="Kondo M."/>
            <person name="van Heeringen S.J."/>
            <person name="Quigley I."/>
            <person name="Heinz S."/>
            <person name="Ogino H."/>
            <person name="Ochi H."/>
            <person name="Hellsten U."/>
            <person name="Lyons J.B."/>
            <person name="Simakov O."/>
            <person name="Putnam N."/>
            <person name="Stites J."/>
            <person name="Kuroki Y."/>
            <person name="Tanaka T."/>
            <person name="Michiue T."/>
            <person name="Watanabe M."/>
            <person name="Bogdanovic O."/>
            <person name="Lister R."/>
            <person name="Georgiou G."/>
            <person name="Paranjpe S.S."/>
            <person name="van Kruijsbergen I."/>
            <person name="Shu S."/>
            <person name="Carlson J."/>
            <person name="Kinoshita T."/>
            <person name="Ohta Y."/>
            <person name="Mawaribuchi S."/>
            <person name="Jenkins J."/>
            <person name="Grimwood J."/>
            <person name="Schmutz J."/>
            <person name="Mitros T."/>
            <person name="Mozaffari S.V."/>
            <person name="Suzuki Y."/>
            <person name="Haramoto Y."/>
            <person name="Yamamoto T.S."/>
            <person name="Takagi C."/>
            <person name="Heald R."/>
            <person name="Miller K."/>
            <person name="Haudenschild C."/>
            <person name="Kitzman J."/>
            <person name="Nakayama T."/>
            <person name="Izutsu Y."/>
            <person name="Robert J."/>
            <person name="Fortriede J."/>
            <person name="Burns K."/>
            <person name="Lotay V."/>
            <person name="Karimi K."/>
            <person name="Yasuoka Y."/>
            <person name="Dichmann D.S."/>
            <person name="Flajnik M.F."/>
            <person name="Houston D.W."/>
            <person name="Shendure J."/>
            <person name="DuPasquier L."/>
            <person name="Vize P.D."/>
            <person name="Zorn A.M."/>
            <person name="Ito M."/>
            <person name="Marcotte E.M."/>
            <person name="Wallingford J.B."/>
            <person name="Ito Y."/>
            <person name="Asashima M."/>
            <person name="Ueno N."/>
            <person name="Matsuda Y."/>
            <person name="Veenstra G.J."/>
            <person name="Fujiyama A."/>
            <person name="Harland R.M."/>
            <person name="Taira M."/>
            <person name="Rokhsar D.S."/>
        </authorList>
    </citation>
    <scope>NUCLEOTIDE SEQUENCE [LARGE SCALE GENOMIC DNA]</scope>
    <source>
        <strain evidence="2">J</strain>
    </source>
</reference>
<dbReference type="Proteomes" id="UP000694892">
    <property type="component" value="Chromosome 8S"/>
</dbReference>
<accession>A0A974C4D4</accession>
<dbReference type="EMBL" id="CM004481">
    <property type="protein sequence ID" value="OCT66400.1"/>
    <property type="molecule type" value="Genomic_DNA"/>
</dbReference>
<gene>
    <name evidence="1" type="ORF">XELAEV_180426541mg</name>
</gene>
<dbReference type="AlphaFoldDB" id="A0A974C4D4"/>
<organism evidence="1 2">
    <name type="scientific">Xenopus laevis</name>
    <name type="common">African clawed frog</name>
    <dbReference type="NCBI Taxonomy" id="8355"/>
    <lineage>
        <taxon>Eukaryota</taxon>
        <taxon>Metazoa</taxon>
        <taxon>Chordata</taxon>
        <taxon>Craniata</taxon>
        <taxon>Vertebrata</taxon>
        <taxon>Euteleostomi</taxon>
        <taxon>Amphibia</taxon>
        <taxon>Batrachia</taxon>
        <taxon>Anura</taxon>
        <taxon>Pipoidea</taxon>
        <taxon>Pipidae</taxon>
        <taxon>Xenopodinae</taxon>
        <taxon>Xenopus</taxon>
        <taxon>Xenopus</taxon>
    </lineage>
</organism>
<feature type="non-terminal residue" evidence="1">
    <location>
        <position position="17"/>
    </location>
</feature>
<evidence type="ECO:0000313" key="1">
    <source>
        <dbReference type="EMBL" id="OCT66400.1"/>
    </source>
</evidence>
<name>A0A974C4D4_XENLA</name>
<proteinExistence type="predicted"/>
<protein>
    <submittedName>
        <fullName evidence="1">Uncharacterized protein</fullName>
    </submittedName>
</protein>